<evidence type="ECO:0000313" key="3">
    <source>
        <dbReference type="EMBL" id="QJA94929.1"/>
    </source>
</evidence>
<proteinExistence type="predicted"/>
<dbReference type="AlphaFoldDB" id="A0A6M3KHL5"/>
<gene>
    <name evidence="2" type="ORF">MM415A00584_0018</name>
    <name evidence="3" type="ORF">MM415B03699_0008</name>
</gene>
<dbReference type="EMBL" id="MT143272">
    <property type="protein sequence ID" value="QJA94929.1"/>
    <property type="molecule type" value="Genomic_DNA"/>
</dbReference>
<evidence type="ECO:0000313" key="2">
    <source>
        <dbReference type="EMBL" id="QJA81131.1"/>
    </source>
</evidence>
<sequence>MSKKIIINLPDSGMSGSIMKGLNKRISMMEDMLKESKKKKKNEEILALKKEVRDISKMKHSIDNRELKSLKVTQDSIARALSSLGKIRIPSPS</sequence>
<name>A0A6M3KHL5_9ZZZZ</name>
<keyword evidence="1" id="KW-0175">Coiled coil</keyword>
<organism evidence="2">
    <name type="scientific">viral metagenome</name>
    <dbReference type="NCBI Taxonomy" id="1070528"/>
    <lineage>
        <taxon>unclassified sequences</taxon>
        <taxon>metagenomes</taxon>
        <taxon>organismal metagenomes</taxon>
    </lineage>
</organism>
<feature type="coiled-coil region" evidence="1">
    <location>
        <begin position="19"/>
        <end position="58"/>
    </location>
</feature>
<accession>A0A6M3KHL5</accession>
<protein>
    <submittedName>
        <fullName evidence="2">Uncharacterized protein</fullName>
    </submittedName>
</protein>
<reference evidence="2" key="1">
    <citation type="submission" date="2020-03" db="EMBL/GenBank/DDBJ databases">
        <title>The deep terrestrial virosphere.</title>
        <authorList>
            <person name="Holmfeldt K."/>
            <person name="Nilsson E."/>
            <person name="Simone D."/>
            <person name="Lopez-Fernandez M."/>
            <person name="Wu X."/>
            <person name="de Brujin I."/>
            <person name="Lundin D."/>
            <person name="Andersson A."/>
            <person name="Bertilsson S."/>
            <person name="Dopson M."/>
        </authorList>
    </citation>
    <scope>NUCLEOTIDE SEQUENCE</scope>
    <source>
        <strain evidence="2">MM415A00584</strain>
        <strain evidence="3">MM415B03699</strain>
    </source>
</reference>
<evidence type="ECO:0000256" key="1">
    <source>
        <dbReference type="SAM" id="Coils"/>
    </source>
</evidence>
<dbReference type="EMBL" id="MT142448">
    <property type="protein sequence ID" value="QJA81131.1"/>
    <property type="molecule type" value="Genomic_DNA"/>
</dbReference>